<name>A0A2T4I5D5_9SPHN</name>
<dbReference type="InterPro" id="IPR019207">
    <property type="entry name" value="DUF2092"/>
</dbReference>
<proteinExistence type="predicted"/>
<organism evidence="2 3">
    <name type="scientific">Edaphosphingomonas fennica</name>
    <dbReference type="NCBI Taxonomy" id="114404"/>
    <lineage>
        <taxon>Bacteria</taxon>
        <taxon>Pseudomonadati</taxon>
        <taxon>Pseudomonadota</taxon>
        <taxon>Alphaproteobacteria</taxon>
        <taxon>Sphingomonadales</taxon>
        <taxon>Rhizorhabdaceae</taxon>
        <taxon>Edaphosphingomonas</taxon>
    </lineage>
</organism>
<dbReference type="EMBL" id="PHHF01000026">
    <property type="protein sequence ID" value="PTD25196.1"/>
    <property type="molecule type" value="Genomic_DNA"/>
</dbReference>
<dbReference type="AlphaFoldDB" id="A0A2T4I5D5"/>
<evidence type="ECO:0008006" key="4">
    <source>
        <dbReference type="Google" id="ProtNLM"/>
    </source>
</evidence>
<keyword evidence="3" id="KW-1185">Reference proteome</keyword>
<gene>
    <name evidence="2" type="ORF">CV103_06430</name>
</gene>
<dbReference type="Pfam" id="PF09865">
    <property type="entry name" value="DUF2092"/>
    <property type="match status" value="1"/>
</dbReference>
<sequence length="323" mass="35031">MVSHPARAPAACEAGGGRIGSPPAGLHGFAVRYRGSSRLLATGRGIGSQALAAEIPSMSITIPRDAFAAASLAALLALAAPASPAAMAAPAPAAARSGSIDPVAVKAFEAFRAYLRQINSFELRAETTIDDVVGDDLKVQYSGRVRYEFSKPDKLFVDWRSDRMIRRLYYDGKALTIYAPRYGYFATISRTGAVGDLLVDAAEKYDLIFPLPDFFYWAAGHDTADDLQEAVYVGYARIAGVDTDQYLYRQSDLDWQIWIQRGSQPLPRKIVITSRNDPMKPAFSALLQWNPGVALPADHFTFKPTAAVTPVKLSTVAEQGDRP</sequence>
<evidence type="ECO:0000313" key="3">
    <source>
        <dbReference type="Proteomes" id="UP000241206"/>
    </source>
</evidence>
<dbReference type="SUPFAM" id="SSF89392">
    <property type="entry name" value="Prokaryotic lipoproteins and lipoprotein localization factors"/>
    <property type="match status" value="1"/>
</dbReference>
<keyword evidence="1" id="KW-0732">Signal</keyword>
<accession>A0A2T4I5D5</accession>
<reference evidence="2 3" key="1">
    <citation type="submission" date="2017-11" db="EMBL/GenBank/DDBJ databases">
        <title>Sphingomonas oleivorans sp. nov., isolated from oil-contaminated soil.</title>
        <authorList>
            <person name="Wang L."/>
            <person name="Chen L."/>
        </authorList>
    </citation>
    <scope>NUCLEOTIDE SEQUENCE [LARGE SCALE GENOMIC DNA]</scope>
    <source>
        <strain evidence="2 3">K101</strain>
    </source>
</reference>
<evidence type="ECO:0000256" key="1">
    <source>
        <dbReference type="ARBA" id="ARBA00022729"/>
    </source>
</evidence>
<dbReference type="Proteomes" id="UP000241206">
    <property type="component" value="Unassembled WGS sequence"/>
</dbReference>
<comment type="caution">
    <text evidence="2">The sequence shown here is derived from an EMBL/GenBank/DDBJ whole genome shotgun (WGS) entry which is preliminary data.</text>
</comment>
<dbReference type="InterPro" id="IPR029046">
    <property type="entry name" value="LolA/LolB/LppX"/>
</dbReference>
<protein>
    <recommendedName>
        <fullName evidence="4">DUF2092 domain-containing protein</fullName>
    </recommendedName>
</protein>
<evidence type="ECO:0000313" key="2">
    <source>
        <dbReference type="EMBL" id="PTD25196.1"/>
    </source>
</evidence>